<feature type="compositionally biased region" description="Basic residues" evidence="1">
    <location>
        <begin position="42"/>
        <end position="59"/>
    </location>
</feature>
<evidence type="ECO:0000313" key="2">
    <source>
        <dbReference type="EMBL" id="QSS54893.1"/>
    </source>
</evidence>
<accession>A0A8A1LQM2</accession>
<dbReference type="Proteomes" id="UP000663419">
    <property type="component" value="Chromosome 4"/>
</dbReference>
<dbReference type="EMBL" id="CP069105">
    <property type="protein sequence ID" value="QSS54893.1"/>
    <property type="molecule type" value="Genomic_DNA"/>
</dbReference>
<proteinExistence type="predicted"/>
<gene>
    <name evidence="2" type="ORF">I7I53_02596</name>
</gene>
<feature type="region of interest" description="Disordered" evidence="1">
    <location>
        <begin position="42"/>
        <end position="78"/>
    </location>
</feature>
<dbReference type="VEuPathDB" id="FungiDB:I7I53_02596"/>
<dbReference type="AlphaFoldDB" id="A0A8A1LQM2"/>
<name>A0A8A1LQM2_AJEC8</name>
<evidence type="ECO:0000256" key="1">
    <source>
        <dbReference type="SAM" id="MobiDB-lite"/>
    </source>
</evidence>
<evidence type="ECO:0000313" key="3">
    <source>
        <dbReference type="Proteomes" id="UP000663419"/>
    </source>
</evidence>
<protein>
    <submittedName>
        <fullName evidence="2">tRNA-dihydrouridine synthase</fullName>
    </submittedName>
</protein>
<sequence>MTAVASDAAYPSARTLILAVGRYPGNSFFFIGRISGIATEKKVKKNIKRKQKKKKKKTSKRADQQVRRIPNVHGPRRLCPVPKIRITLPI</sequence>
<reference evidence="2" key="1">
    <citation type="submission" date="2021-01" db="EMBL/GenBank/DDBJ databases">
        <title>Chromosome-level genome assembly of a human fungal pathogen reveals clustering of transcriptionally co-regulated genes.</title>
        <authorList>
            <person name="Voorhies M."/>
            <person name="Cohen S."/>
            <person name="Shea T.P."/>
            <person name="Petrus S."/>
            <person name="Munoz J.F."/>
            <person name="Poplawski S."/>
            <person name="Goldman W.E."/>
            <person name="Michael T."/>
            <person name="Cuomo C.A."/>
            <person name="Sil A."/>
            <person name="Beyhan S."/>
        </authorList>
    </citation>
    <scope>NUCLEOTIDE SEQUENCE</scope>
    <source>
        <strain evidence="2">H88</strain>
    </source>
</reference>
<organism evidence="2 3">
    <name type="scientific">Ajellomyces capsulatus (strain H88)</name>
    <name type="common">Darling's disease fungus</name>
    <name type="synonym">Histoplasma capsulatum</name>
    <dbReference type="NCBI Taxonomy" id="544711"/>
    <lineage>
        <taxon>Eukaryota</taxon>
        <taxon>Fungi</taxon>
        <taxon>Dikarya</taxon>
        <taxon>Ascomycota</taxon>
        <taxon>Pezizomycotina</taxon>
        <taxon>Eurotiomycetes</taxon>
        <taxon>Eurotiomycetidae</taxon>
        <taxon>Onygenales</taxon>
        <taxon>Ajellomycetaceae</taxon>
        <taxon>Histoplasma</taxon>
    </lineage>
</organism>